<dbReference type="AlphaFoldDB" id="A0A1J5NZN4"/>
<dbReference type="InterPro" id="IPR036873">
    <property type="entry name" value="Rhodanese-like_dom_sf"/>
</dbReference>
<protein>
    <submittedName>
        <fullName evidence="2">Thiosulfate sulfurtransferase GlpE</fullName>
        <ecNumber evidence="2">2.8.1.1</ecNumber>
    </submittedName>
</protein>
<dbReference type="SUPFAM" id="SSF52821">
    <property type="entry name" value="Rhodanese/Cell cycle control phosphatase"/>
    <property type="match status" value="1"/>
</dbReference>
<dbReference type="SMART" id="SM00450">
    <property type="entry name" value="RHOD"/>
    <property type="match status" value="1"/>
</dbReference>
<dbReference type="PANTHER" id="PTHR43031">
    <property type="entry name" value="FAD-DEPENDENT OXIDOREDUCTASE"/>
    <property type="match status" value="1"/>
</dbReference>
<dbReference type="GO" id="GO:0004792">
    <property type="term" value="F:thiosulfate-cyanide sulfurtransferase activity"/>
    <property type="evidence" value="ECO:0007669"/>
    <property type="project" value="UniProtKB-EC"/>
</dbReference>
<dbReference type="Pfam" id="PF00581">
    <property type="entry name" value="Rhodanese"/>
    <property type="match status" value="1"/>
</dbReference>
<dbReference type="PROSITE" id="PS50206">
    <property type="entry name" value="RHODANESE_3"/>
    <property type="match status" value="1"/>
</dbReference>
<dbReference type="InterPro" id="IPR050229">
    <property type="entry name" value="GlpE_sulfurtransferase"/>
</dbReference>
<evidence type="ECO:0000313" key="2">
    <source>
        <dbReference type="EMBL" id="OIQ63712.1"/>
    </source>
</evidence>
<organism evidence="2">
    <name type="scientific">mine drainage metagenome</name>
    <dbReference type="NCBI Taxonomy" id="410659"/>
    <lineage>
        <taxon>unclassified sequences</taxon>
        <taxon>metagenomes</taxon>
        <taxon>ecological metagenomes</taxon>
    </lineage>
</organism>
<accession>A0A1J5NZN4</accession>
<gene>
    <name evidence="2" type="primary">glpE_30</name>
    <name evidence="2" type="ORF">GALL_547480</name>
</gene>
<dbReference type="EMBL" id="MLJW01008763">
    <property type="protein sequence ID" value="OIQ63712.1"/>
    <property type="molecule type" value="Genomic_DNA"/>
</dbReference>
<proteinExistence type="predicted"/>
<reference evidence="2" key="1">
    <citation type="submission" date="2016-10" db="EMBL/GenBank/DDBJ databases">
        <title>Sequence of Gallionella enrichment culture.</title>
        <authorList>
            <person name="Poehlein A."/>
            <person name="Muehling M."/>
            <person name="Daniel R."/>
        </authorList>
    </citation>
    <scope>NUCLEOTIDE SEQUENCE</scope>
</reference>
<comment type="caution">
    <text evidence="2">The sequence shown here is derived from an EMBL/GenBank/DDBJ whole genome shotgun (WGS) entry which is preliminary data.</text>
</comment>
<dbReference type="EC" id="2.8.1.1" evidence="2"/>
<name>A0A1J5NZN4_9ZZZZ</name>
<dbReference type="PANTHER" id="PTHR43031:SF1">
    <property type="entry name" value="PYRIDINE NUCLEOTIDE-DISULPHIDE OXIDOREDUCTASE"/>
    <property type="match status" value="1"/>
</dbReference>
<feature type="domain" description="Rhodanese" evidence="1">
    <location>
        <begin position="25"/>
        <end position="121"/>
    </location>
</feature>
<dbReference type="InterPro" id="IPR001763">
    <property type="entry name" value="Rhodanese-like_dom"/>
</dbReference>
<evidence type="ECO:0000259" key="1">
    <source>
        <dbReference type="PROSITE" id="PS50206"/>
    </source>
</evidence>
<keyword evidence="2" id="KW-0808">Transferase</keyword>
<dbReference type="Gene3D" id="3.40.250.10">
    <property type="entry name" value="Rhodanese-like domain"/>
    <property type="match status" value="1"/>
</dbReference>
<sequence length="121" mass="12640">MFSFLKSSGPKVERMSGADAVARAAKGELVVIDVRDISEVKASGKAKGALHIPLMLLKAKADPSHPEYDKRLAKDKPVALYCASGARSQAGGNMLVGLGYAQVYNIGGFGEWRHAGGPVGA</sequence>